<proteinExistence type="predicted"/>
<reference evidence="1 2" key="1">
    <citation type="journal article" date="2015" name="Proc. Natl. Acad. Sci. U.S.A.">
        <title>The resurrection genome of Boea hygrometrica: A blueprint for survival of dehydration.</title>
        <authorList>
            <person name="Xiao L."/>
            <person name="Yang G."/>
            <person name="Zhang L."/>
            <person name="Yang X."/>
            <person name="Zhao S."/>
            <person name="Ji Z."/>
            <person name="Zhou Q."/>
            <person name="Hu M."/>
            <person name="Wang Y."/>
            <person name="Chen M."/>
            <person name="Xu Y."/>
            <person name="Jin H."/>
            <person name="Xiao X."/>
            <person name="Hu G."/>
            <person name="Bao F."/>
            <person name="Hu Y."/>
            <person name="Wan P."/>
            <person name="Li L."/>
            <person name="Deng X."/>
            <person name="Kuang T."/>
            <person name="Xiang C."/>
            <person name="Zhu J.K."/>
            <person name="Oliver M.J."/>
            <person name="He Y."/>
        </authorList>
    </citation>
    <scope>NUCLEOTIDE SEQUENCE [LARGE SCALE GENOMIC DNA]</scope>
    <source>
        <strain evidence="2">cv. XS01</strain>
    </source>
</reference>
<dbReference type="InterPro" id="IPR007750">
    <property type="entry name" value="DUF674"/>
</dbReference>
<evidence type="ECO:0008006" key="3">
    <source>
        <dbReference type="Google" id="ProtNLM"/>
    </source>
</evidence>
<dbReference type="EMBL" id="KV001275">
    <property type="protein sequence ID" value="KZV39332.1"/>
    <property type="molecule type" value="Genomic_DNA"/>
</dbReference>
<evidence type="ECO:0000313" key="1">
    <source>
        <dbReference type="EMBL" id="KZV39332.1"/>
    </source>
</evidence>
<dbReference type="AlphaFoldDB" id="A0A2Z7BXH0"/>
<name>A0A2Z7BXH0_9LAMI</name>
<sequence>MAGSTVSLKLLIDGQSKRVLFAEASKETVDFLFSILSLPVATIINLLRKQGMVGSLANLYESIENLNESYIQPNQTKDAILKPRPPVGTFSLRLLLTDVAEANKRFYRCGQHCGYGFSDNSKTICPACNKLMTTAVQYVSPQQEQASTEGGFVKGVVTYMILDNLVVKPMSTISCIALLNDFNVKEVGALQEKEVKLGADEATKLLKASLQSEKVLTNVFLKI</sequence>
<evidence type="ECO:0000313" key="2">
    <source>
        <dbReference type="Proteomes" id="UP000250235"/>
    </source>
</evidence>
<protein>
    <recommendedName>
        <fullName evidence="3">DUF674 domain-containing protein</fullName>
    </recommendedName>
</protein>
<accession>A0A2Z7BXH0</accession>
<dbReference type="PANTHER" id="PTHR33103">
    <property type="entry name" value="OS01G0153900 PROTEIN"/>
    <property type="match status" value="1"/>
</dbReference>
<keyword evidence="2" id="KW-1185">Reference proteome</keyword>
<dbReference type="PANTHER" id="PTHR33103:SF19">
    <property type="entry name" value="OS09G0544700 PROTEIN"/>
    <property type="match status" value="1"/>
</dbReference>
<dbReference type="Proteomes" id="UP000250235">
    <property type="component" value="Unassembled WGS sequence"/>
</dbReference>
<dbReference type="Pfam" id="PF05056">
    <property type="entry name" value="DUF674"/>
    <property type="match status" value="1"/>
</dbReference>
<gene>
    <name evidence="1" type="ORF">F511_23469</name>
</gene>
<organism evidence="1 2">
    <name type="scientific">Dorcoceras hygrometricum</name>
    <dbReference type="NCBI Taxonomy" id="472368"/>
    <lineage>
        <taxon>Eukaryota</taxon>
        <taxon>Viridiplantae</taxon>
        <taxon>Streptophyta</taxon>
        <taxon>Embryophyta</taxon>
        <taxon>Tracheophyta</taxon>
        <taxon>Spermatophyta</taxon>
        <taxon>Magnoliopsida</taxon>
        <taxon>eudicotyledons</taxon>
        <taxon>Gunneridae</taxon>
        <taxon>Pentapetalae</taxon>
        <taxon>asterids</taxon>
        <taxon>lamiids</taxon>
        <taxon>Lamiales</taxon>
        <taxon>Gesneriaceae</taxon>
        <taxon>Didymocarpoideae</taxon>
        <taxon>Trichosporeae</taxon>
        <taxon>Loxocarpinae</taxon>
        <taxon>Dorcoceras</taxon>
    </lineage>
</organism>
<dbReference type="OrthoDB" id="2014278at2759"/>